<sequence length="177" mass="18857">MEGQKEIRLSGSGGQGLILGGIILAEAAILDGKNAIQSQSYGPEARGGASKAEVIISNDEIDYPKVEQADLLLSLTQVSCDKYIDTLKEGGILVIDSSIELLDDLPFNIIKIPILNTAIEKIKKPMVANIIALGAIQAITDVVSKNSLEASVLKRVPKGTEQLNRDALMEGYNLIKG</sequence>
<keyword evidence="3" id="KW-1185">Reference proteome</keyword>
<organism evidence="2 3">
    <name type="scientific">Alkaliphilus flagellatus</name>
    <dbReference type="NCBI Taxonomy" id="2841507"/>
    <lineage>
        <taxon>Bacteria</taxon>
        <taxon>Bacillati</taxon>
        <taxon>Bacillota</taxon>
        <taxon>Clostridia</taxon>
        <taxon>Peptostreptococcales</taxon>
        <taxon>Natronincolaceae</taxon>
        <taxon>Alkaliphilus</taxon>
    </lineage>
</organism>
<name>A0ABS6G4U1_9FIRM</name>
<evidence type="ECO:0000313" key="2">
    <source>
        <dbReference type="EMBL" id="MBU5677515.1"/>
    </source>
</evidence>
<gene>
    <name evidence="2" type="ORF">KQI88_13915</name>
</gene>
<dbReference type="RefSeq" id="WP_216418308.1">
    <property type="nucleotide sequence ID" value="NZ_JAHLQK010000005.1"/>
</dbReference>
<dbReference type="InterPro" id="IPR052554">
    <property type="entry name" value="2-oxoglutarate_synth_KorC"/>
</dbReference>
<dbReference type="Pfam" id="PF01558">
    <property type="entry name" value="POR"/>
    <property type="match status" value="1"/>
</dbReference>
<dbReference type="Proteomes" id="UP000779508">
    <property type="component" value="Unassembled WGS sequence"/>
</dbReference>
<dbReference type="PANTHER" id="PTHR42730:SF1">
    <property type="entry name" value="2-OXOGLUTARATE SYNTHASE SUBUNIT KORC"/>
    <property type="match status" value="1"/>
</dbReference>
<feature type="domain" description="Pyruvate/ketoisovalerate oxidoreductase catalytic" evidence="1">
    <location>
        <begin position="13"/>
        <end position="173"/>
    </location>
</feature>
<comment type="caution">
    <text evidence="2">The sequence shown here is derived from an EMBL/GenBank/DDBJ whole genome shotgun (WGS) entry which is preliminary data.</text>
</comment>
<dbReference type="PANTHER" id="PTHR42730">
    <property type="entry name" value="2-OXOGLUTARATE SYNTHASE SUBUNIT KORC"/>
    <property type="match status" value="1"/>
</dbReference>
<dbReference type="EMBL" id="JAHLQK010000005">
    <property type="protein sequence ID" value="MBU5677515.1"/>
    <property type="molecule type" value="Genomic_DNA"/>
</dbReference>
<dbReference type="InterPro" id="IPR019752">
    <property type="entry name" value="Pyrv/ketoisovalerate_OxRed_cat"/>
</dbReference>
<evidence type="ECO:0000313" key="3">
    <source>
        <dbReference type="Proteomes" id="UP000779508"/>
    </source>
</evidence>
<accession>A0ABS6G4U1</accession>
<reference evidence="2 3" key="1">
    <citation type="submission" date="2021-06" db="EMBL/GenBank/DDBJ databases">
        <authorList>
            <person name="Sun Q."/>
            <person name="Li D."/>
        </authorList>
    </citation>
    <scope>NUCLEOTIDE SEQUENCE [LARGE SCALE GENOMIC DNA]</scope>
    <source>
        <strain evidence="2 3">MSJ-5</strain>
    </source>
</reference>
<protein>
    <submittedName>
        <fullName evidence="2">2-oxoacid:acceptor oxidoreductase family protein</fullName>
    </submittedName>
</protein>
<evidence type="ECO:0000259" key="1">
    <source>
        <dbReference type="Pfam" id="PF01558"/>
    </source>
</evidence>
<proteinExistence type="predicted"/>